<dbReference type="GO" id="GO:0047804">
    <property type="term" value="F:cysteine-S-conjugate beta-lyase activity"/>
    <property type="evidence" value="ECO:0007669"/>
    <property type="project" value="UniProtKB-EC"/>
</dbReference>
<dbReference type="InterPro" id="IPR015421">
    <property type="entry name" value="PyrdxlP-dep_Trfase_major"/>
</dbReference>
<comment type="cofactor">
    <cofactor evidence="1 9">
        <name>pyridoxal 5'-phosphate</name>
        <dbReference type="ChEBI" id="CHEBI:597326"/>
    </cofactor>
</comment>
<dbReference type="AlphaFoldDB" id="A0A378XF14"/>
<reference evidence="11 12" key="1">
    <citation type="submission" date="2018-06" db="EMBL/GenBank/DDBJ databases">
        <authorList>
            <consortium name="Pathogen Informatics"/>
            <person name="Doyle S."/>
        </authorList>
    </citation>
    <scope>NUCLEOTIDE SEQUENCE [LARGE SCALE GENOMIC DNA]</scope>
    <source>
        <strain evidence="11 12">NCTC11997</strain>
    </source>
</reference>
<dbReference type="InterPro" id="IPR000277">
    <property type="entry name" value="Cys/Met-Metab_PyrdxlP-dep_enz"/>
</dbReference>
<evidence type="ECO:0000313" key="10">
    <source>
        <dbReference type="EMBL" id="QPT39062.1"/>
    </source>
</evidence>
<dbReference type="FunFam" id="3.40.640.10:FF:000046">
    <property type="entry name" value="Cystathionine gamma-lyase"/>
    <property type="match status" value="1"/>
</dbReference>
<dbReference type="Gene3D" id="3.40.640.10">
    <property type="entry name" value="Type I PLP-dependent aspartate aminotransferase-like (Major domain)"/>
    <property type="match status" value="1"/>
</dbReference>
<keyword evidence="13" id="KW-1185">Reference proteome</keyword>
<dbReference type="RefSeq" id="WP_018573780.1">
    <property type="nucleotide sequence ID" value="NZ_CP065725.1"/>
</dbReference>
<evidence type="ECO:0000256" key="2">
    <source>
        <dbReference type="ARBA" id="ARBA00009077"/>
    </source>
</evidence>
<evidence type="ECO:0000256" key="3">
    <source>
        <dbReference type="ARBA" id="ARBA00022898"/>
    </source>
</evidence>
<dbReference type="OrthoDB" id="9805807at2"/>
<comment type="catalytic activity">
    <reaction evidence="7">
        <text>an S-substituted L-cysteine + H2O = a thiol + pyruvate + NH4(+)</text>
        <dbReference type="Rhea" id="RHEA:18121"/>
        <dbReference type="ChEBI" id="CHEBI:15361"/>
        <dbReference type="ChEBI" id="CHEBI:15377"/>
        <dbReference type="ChEBI" id="CHEBI:28938"/>
        <dbReference type="ChEBI" id="CHEBI:29256"/>
        <dbReference type="ChEBI" id="CHEBI:58717"/>
        <dbReference type="EC" id="4.4.1.13"/>
    </reaction>
</comment>
<dbReference type="Proteomes" id="UP000594903">
    <property type="component" value="Chromosome"/>
</dbReference>
<dbReference type="GO" id="GO:0019450">
    <property type="term" value="P:L-cysteine catabolic process to pyruvate"/>
    <property type="evidence" value="ECO:0007669"/>
    <property type="project" value="TreeGrafter"/>
</dbReference>
<comment type="catalytic activity">
    <reaction evidence="6">
        <text>L,L-cystathionine + H2O = L-homocysteine + pyruvate + NH4(+)</text>
        <dbReference type="Rhea" id="RHEA:13965"/>
        <dbReference type="ChEBI" id="CHEBI:15361"/>
        <dbReference type="ChEBI" id="CHEBI:15377"/>
        <dbReference type="ChEBI" id="CHEBI:28938"/>
        <dbReference type="ChEBI" id="CHEBI:58161"/>
        <dbReference type="ChEBI" id="CHEBI:58199"/>
    </reaction>
</comment>
<gene>
    <name evidence="11" type="primary">metC</name>
    <name evidence="10" type="ORF">I6G29_07580</name>
    <name evidence="11" type="ORF">NCTC11997_01577</name>
</gene>
<dbReference type="InterPro" id="IPR006233">
    <property type="entry name" value="Cys_b_lyase_bac"/>
</dbReference>
<dbReference type="GO" id="GO:0008483">
    <property type="term" value="F:transaminase activity"/>
    <property type="evidence" value="ECO:0007669"/>
    <property type="project" value="UniProtKB-KW"/>
</dbReference>
<evidence type="ECO:0000256" key="4">
    <source>
        <dbReference type="ARBA" id="ARBA00023239"/>
    </source>
</evidence>
<evidence type="ECO:0000256" key="7">
    <source>
        <dbReference type="ARBA" id="ARBA00047625"/>
    </source>
</evidence>
<dbReference type="Proteomes" id="UP000254603">
    <property type="component" value="Unassembled WGS sequence"/>
</dbReference>
<accession>A0A378XF14</accession>
<comment type="similarity">
    <text evidence="2 9">Belongs to the trans-sulfuration enzymes family.</text>
</comment>
<keyword evidence="4 11" id="KW-0456">Lyase</keyword>
<dbReference type="PIRSF" id="PIRSF001434">
    <property type="entry name" value="CGS"/>
    <property type="match status" value="1"/>
</dbReference>
<evidence type="ECO:0000256" key="1">
    <source>
        <dbReference type="ARBA" id="ARBA00001933"/>
    </source>
</evidence>
<dbReference type="PROSITE" id="PS00868">
    <property type="entry name" value="CYS_MET_METAB_PP"/>
    <property type="match status" value="1"/>
</dbReference>
<dbReference type="Gene3D" id="3.90.1150.10">
    <property type="entry name" value="Aspartate Aminotransferase, domain 1"/>
    <property type="match status" value="1"/>
</dbReference>
<evidence type="ECO:0000313" key="13">
    <source>
        <dbReference type="Proteomes" id="UP000594903"/>
    </source>
</evidence>
<evidence type="ECO:0000313" key="12">
    <source>
        <dbReference type="Proteomes" id="UP000254603"/>
    </source>
</evidence>
<evidence type="ECO:0000256" key="6">
    <source>
        <dbReference type="ARBA" id="ARBA00047517"/>
    </source>
</evidence>
<dbReference type="GO" id="GO:0030170">
    <property type="term" value="F:pyridoxal phosphate binding"/>
    <property type="evidence" value="ECO:0007669"/>
    <property type="project" value="InterPro"/>
</dbReference>
<dbReference type="PANTHER" id="PTHR43500">
    <property type="entry name" value="CYSTATHIONINE BETA-LYASE-RELATED"/>
    <property type="match status" value="1"/>
</dbReference>
<evidence type="ECO:0000256" key="5">
    <source>
        <dbReference type="ARBA" id="ARBA00046315"/>
    </source>
</evidence>
<keyword evidence="3 8" id="KW-0663">Pyridoxal phosphate</keyword>
<feature type="modified residue" description="N6-(pyridoxal phosphate)lysine" evidence="8">
    <location>
        <position position="214"/>
    </location>
</feature>
<dbReference type="Pfam" id="PF01053">
    <property type="entry name" value="Cys_Met_Meta_PP"/>
    <property type="match status" value="1"/>
</dbReference>
<proteinExistence type="inferred from homology"/>
<sequence length="402" mass="44303">MKKTPSLVTRLQHLGTMPCDEENPVAAVATPSVRTSTVRFHSLQELDHTESLRMQGERAMSYGRMGLDTHADLEEIFVALENGEHCFLASSGVGAISMTLLSLLGQGDHMVCTDNVYGPVRQMDSTVLQRMGIRTTYVSGHDYDAIESAITPKTKVLYAESPGSLLMEMLDFPALSAIAKKHDLTFVVDNTWGSGLIYTPLDLGADVSIIAGTKYVGGHSDLMLGAVVAKGKELIDRINKNQYALGYSISADDAWLAIRGVRTMPIRMKQHAESALKVCEYLASLEAVKAIYHPAFKGDKHHELWQRDCKGSNGLMSIELKGSREQTRAFVDALEIFFIGYSWGGFESLVQWVRPEGLVNHSYTSDELRHGETQLVRLHIGLEDIDDLIADLQQAYHAAFGA</sequence>
<dbReference type="EC" id="4.4.1.8" evidence="11"/>
<comment type="pathway">
    <text evidence="5">Amino-acid biosynthesis; L-methionine biosynthesis via de novo pathway; L-homocysteine from L-cystathionine: step 1/1.</text>
</comment>
<evidence type="ECO:0000256" key="8">
    <source>
        <dbReference type="PIRSR" id="PIRSR001434-2"/>
    </source>
</evidence>
<name>A0A378XF14_9BURK</name>
<dbReference type="InterPro" id="IPR054542">
    <property type="entry name" value="Cys_met_metab_PP"/>
</dbReference>
<dbReference type="GO" id="GO:0019346">
    <property type="term" value="P:transsulfuration"/>
    <property type="evidence" value="ECO:0007669"/>
    <property type="project" value="InterPro"/>
</dbReference>
<keyword evidence="10" id="KW-0032">Aminotransferase</keyword>
<dbReference type="InterPro" id="IPR015424">
    <property type="entry name" value="PyrdxlP-dep_Trfase"/>
</dbReference>
<dbReference type="EMBL" id="CP065725">
    <property type="protein sequence ID" value="QPT39062.1"/>
    <property type="molecule type" value="Genomic_DNA"/>
</dbReference>
<dbReference type="InterPro" id="IPR015422">
    <property type="entry name" value="PyrdxlP-dep_Trfase_small"/>
</dbReference>
<evidence type="ECO:0000256" key="9">
    <source>
        <dbReference type="RuleBase" id="RU362118"/>
    </source>
</evidence>
<keyword evidence="10" id="KW-0808">Transferase</keyword>
<dbReference type="STRING" id="1122619.GCA_000373745_00605"/>
<organism evidence="11 12">
    <name type="scientific">Oligella ureolytica</name>
    <dbReference type="NCBI Taxonomy" id="90244"/>
    <lineage>
        <taxon>Bacteria</taxon>
        <taxon>Pseudomonadati</taxon>
        <taxon>Pseudomonadota</taxon>
        <taxon>Betaproteobacteria</taxon>
        <taxon>Burkholderiales</taxon>
        <taxon>Alcaligenaceae</taxon>
        <taxon>Oligella</taxon>
    </lineage>
</organism>
<evidence type="ECO:0000313" key="11">
    <source>
        <dbReference type="EMBL" id="SUA54677.1"/>
    </source>
</evidence>
<protein>
    <submittedName>
        <fullName evidence="10">Aminotransferase class I/II-fold pyridoxal phosphate-dependent enzyme</fullName>
    </submittedName>
    <submittedName>
        <fullName evidence="11">Cystathionine beta-lyase</fullName>
        <ecNumber evidence="11">4.4.1.8</ecNumber>
    </submittedName>
</protein>
<reference evidence="10 13" key="2">
    <citation type="submission" date="2020-12" db="EMBL/GenBank/DDBJ databases">
        <title>FDA dAtabase for Regulatory Grade micrObial Sequences (FDA-ARGOS): Supporting development and validation of Infectious Disease Dx tests.</title>
        <authorList>
            <person name="Sproer C."/>
            <person name="Gronow S."/>
            <person name="Severitt S."/>
            <person name="Schroder I."/>
            <person name="Tallon L."/>
            <person name="Sadzewicz L."/>
            <person name="Zhao X."/>
            <person name="Boylan J."/>
            <person name="Ott S."/>
            <person name="Bowen H."/>
            <person name="Vavikolanu K."/>
            <person name="Mehta A."/>
            <person name="Aluvathingal J."/>
            <person name="Nadendla S."/>
            <person name="Lowell S."/>
            <person name="Myers T."/>
            <person name="Yan Y."/>
            <person name="Sichtig H."/>
        </authorList>
    </citation>
    <scope>NUCLEOTIDE SEQUENCE [LARGE SCALE GENOMIC DNA]</scope>
    <source>
        <strain evidence="10 13">FDAARGOS_872</strain>
    </source>
</reference>
<dbReference type="CDD" id="cd00614">
    <property type="entry name" value="CGS_like"/>
    <property type="match status" value="1"/>
</dbReference>
<dbReference type="SUPFAM" id="SSF53383">
    <property type="entry name" value="PLP-dependent transferases"/>
    <property type="match status" value="1"/>
</dbReference>
<dbReference type="EMBL" id="UGSB01000001">
    <property type="protein sequence ID" value="SUA54677.1"/>
    <property type="molecule type" value="Genomic_DNA"/>
</dbReference>
<dbReference type="PANTHER" id="PTHR43500:SF1">
    <property type="entry name" value="CYSTATHIONINE BETA-LYASE-RELATED"/>
    <property type="match status" value="1"/>
</dbReference>